<name>A0A7G1KLB2_9NOCA</name>
<organism evidence="1 2">
    <name type="scientific">Nocardia wallacei</name>
    <dbReference type="NCBI Taxonomy" id="480035"/>
    <lineage>
        <taxon>Bacteria</taxon>
        <taxon>Bacillati</taxon>
        <taxon>Actinomycetota</taxon>
        <taxon>Actinomycetes</taxon>
        <taxon>Mycobacteriales</taxon>
        <taxon>Nocardiaceae</taxon>
        <taxon>Nocardia</taxon>
    </lineage>
</organism>
<dbReference type="GeneID" id="80348309"/>
<dbReference type="PANTHER" id="PTHR43883:SF1">
    <property type="entry name" value="GLUCONOKINASE"/>
    <property type="match status" value="1"/>
</dbReference>
<dbReference type="SUPFAM" id="SSF56112">
    <property type="entry name" value="Protein kinase-like (PK-like)"/>
    <property type="match status" value="1"/>
</dbReference>
<dbReference type="InterPro" id="IPR011009">
    <property type="entry name" value="Kinase-like_dom_sf"/>
</dbReference>
<dbReference type="PANTHER" id="PTHR43883">
    <property type="entry name" value="SLR0207 PROTEIN"/>
    <property type="match status" value="1"/>
</dbReference>
<protein>
    <submittedName>
        <fullName evidence="1">Uncharacterized protein</fullName>
    </submittedName>
</protein>
<dbReference type="InterPro" id="IPR027417">
    <property type="entry name" value="P-loop_NTPase"/>
</dbReference>
<dbReference type="InterPro" id="IPR052732">
    <property type="entry name" value="Cell-binding_unc_protein"/>
</dbReference>
<gene>
    <name evidence="1" type="ORF">NWFMUON74_37970</name>
</gene>
<accession>A0A7G1KLB2</accession>
<dbReference type="RefSeq" id="WP_187683177.1">
    <property type="nucleotide sequence ID" value="NZ_AP023396.1"/>
</dbReference>
<keyword evidence="2" id="KW-1185">Reference proteome</keyword>
<reference evidence="1 2" key="1">
    <citation type="submission" date="2020-08" db="EMBL/GenBank/DDBJ databases">
        <title>Genome Sequencing of Nocardia wallacei strain FMUON74 and assembly.</title>
        <authorList>
            <person name="Toyokawa M."/>
            <person name="Uesaka K."/>
        </authorList>
    </citation>
    <scope>NUCLEOTIDE SEQUENCE [LARGE SCALE GENOMIC DNA]</scope>
    <source>
        <strain evidence="1 2">FMUON74</strain>
    </source>
</reference>
<dbReference type="Proteomes" id="UP000516173">
    <property type="component" value="Chromosome"/>
</dbReference>
<evidence type="ECO:0000313" key="1">
    <source>
        <dbReference type="EMBL" id="BCK56025.1"/>
    </source>
</evidence>
<dbReference type="KEGG" id="nwl:NWFMUON74_37970"/>
<evidence type="ECO:0000313" key="2">
    <source>
        <dbReference type="Proteomes" id="UP000516173"/>
    </source>
</evidence>
<dbReference type="Gene3D" id="3.90.1200.10">
    <property type="match status" value="1"/>
</dbReference>
<dbReference type="Gene3D" id="3.40.50.300">
    <property type="entry name" value="P-loop containing nucleotide triphosphate hydrolases"/>
    <property type="match status" value="1"/>
</dbReference>
<sequence>MPHDEPFAVLHETHSAVVLIQGDRAYKMKKPVVTDFLDFGTLARREQACARELELNRRLSPDVYLGVGRLTDPTGGPGEPVLVMRRMPDAARLSTVVAGAREAQSALSALTRVLAEFHDRANRSREIDRAAQVSAVRARWDSLLDGLTDPPVSEARVHHLRRLVTRYLDGRKPLFDKRIATGRIVDGHGDLHAGDIFVFPDGFRVLDCLDFDDTLRHVDRLDDIAFLAMDLEFLGHRDIADTLLAEYLTRTDDPAPPSLRHHYIAYRAVVRAKVNCIRCRQGADDAADHAARHVDLAIRHLEAGAVRLALVGGLPGTGKSTVAQALAHETGAILLSSDHIRAGRRAQGVLAGPAGVYGGGAYRPDARAQVYAVMRAEAETLLAAGHSVVLDASWCAADERRRAARSAADTHAELVEIRCTAPPSVATARITARHGGESEATPAIAAAMAADQAYWPAAVSLDTTRPLPDSIRAALCVWERTGER</sequence>
<dbReference type="SUPFAM" id="SSF52540">
    <property type="entry name" value="P-loop containing nucleoside triphosphate hydrolases"/>
    <property type="match status" value="1"/>
</dbReference>
<dbReference type="Pfam" id="PF13671">
    <property type="entry name" value="AAA_33"/>
    <property type="match status" value="1"/>
</dbReference>
<dbReference type="EMBL" id="AP023396">
    <property type="protein sequence ID" value="BCK56025.1"/>
    <property type="molecule type" value="Genomic_DNA"/>
</dbReference>
<proteinExistence type="predicted"/>
<dbReference type="AlphaFoldDB" id="A0A7G1KLB2"/>